<keyword evidence="2" id="KW-1185">Reference proteome</keyword>
<reference evidence="1 2" key="1">
    <citation type="submission" date="2019-07" db="EMBL/GenBank/DDBJ databases">
        <title>Complete Genome Sequence of Leptotrichia trevisanii Strain JMUB3870.</title>
        <authorList>
            <person name="Watanabe S."/>
            <person name="Cui L."/>
        </authorList>
    </citation>
    <scope>NUCLEOTIDE SEQUENCE [LARGE SCALE GENOMIC DNA]</scope>
    <source>
        <strain evidence="1 2">JMUB3870</strain>
    </source>
</reference>
<gene>
    <name evidence="1" type="ORF">JMUB3870_2219</name>
</gene>
<dbReference type="Proteomes" id="UP000422644">
    <property type="component" value="Chromosome"/>
</dbReference>
<evidence type="ECO:0000313" key="2">
    <source>
        <dbReference type="Proteomes" id="UP000422644"/>
    </source>
</evidence>
<dbReference type="AlphaFoldDB" id="A0A510L7J0"/>
<accession>A0A510L7J0</accession>
<evidence type="ECO:0000313" key="1">
    <source>
        <dbReference type="EMBL" id="BBM46092.1"/>
    </source>
</evidence>
<dbReference type="EMBL" id="AP019831">
    <property type="protein sequence ID" value="BBM46092.1"/>
    <property type="molecule type" value="Genomic_DNA"/>
</dbReference>
<organism evidence="1 2">
    <name type="scientific">Leptotrichia trevisanii</name>
    <dbReference type="NCBI Taxonomy" id="109328"/>
    <lineage>
        <taxon>Bacteria</taxon>
        <taxon>Fusobacteriati</taxon>
        <taxon>Fusobacteriota</taxon>
        <taxon>Fusobacteriia</taxon>
        <taxon>Fusobacteriales</taxon>
        <taxon>Leptotrichiaceae</taxon>
        <taxon>Leptotrichia</taxon>
    </lineage>
</organism>
<protein>
    <submittedName>
        <fullName evidence="1">Uncharacterized protein</fullName>
    </submittedName>
</protein>
<sequence>MEIWILSHEYDYGDVYDKYKWNEESRFLGAYCTKKEALKALLKYQKIRGFSSHLDGFWIVKHKVDKNLGWEDGYVTHYKDNYIKINNSKNKKLYMLSHFYYVDTEKIKEKHRILSICLSKLEAKNKIKEYKKIEGFSSHISNFYIEEYILDEVEK</sequence>
<dbReference type="RefSeq" id="WP_026748853.1">
    <property type="nucleotide sequence ID" value="NZ_AP019831.1"/>
</dbReference>
<proteinExistence type="predicted"/>
<name>A0A510L7J0_9FUSO</name>
<dbReference type="OrthoDB" id="80680at2"/>